<reference evidence="6 7" key="1">
    <citation type="journal article" date="2012" name="Int. J. Syst. Evol. Microbiol.">
        <title>Vibrio caribbeanicus sp. nov., isolated from the marine sponge Scleritoderma cyanea.</title>
        <authorList>
            <person name="Hoffmann M."/>
            <person name="Monday S.R."/>
            <person name="Allard M.W."/>
            <person name="Strain E.A."/>
            <person name="Whittaker P."/>
            <person name="Naum M."/>
            <person name="McCarthy P.J."/>
            <person name="Lopez J.V."/>
            <person name="Fischer M."/>
            <person name="Brown E.W."/>
        </authorList>
    </citation>
    <scope>NUCLEOTIDE SEQUENCE [LARGE SCALE GENOMIC DNA]</scope>
    <source>
        <strain evidence="7">DSMZ 21326</strain>
    </source>
</reference>
<dbReference type="GO" id="GO:0003700">
    <property type="term" value="F:DNA-binding transcription factor activity"/>
    <property type="evidence" value="ECO:0007669"/>
    <property type="project" value="InterPro"/>
</dbReference>
<dbReference type="InterPro" id="IPR020449">
    <property type="entry name" value="Tscrpt_reg_AraC-type_HTH"/>
</dbReference>
<keyword evidence="4" id="KW-0804">Transcription</keyword>
<dbReference type="InterPro" id="IPR018060">
    <property type="entry name" value="HTH_AraC"/>
</dbReference>
<keyword evidence="3" id="KW-0010">Activator</keyword>
<evidence type="ECO:0000256" key="3">
    <source>
        <dbReference type="ARBA" id="ARBA00023159"/>
    </source>
</evidence>
<sequence>MKKDQSASFKQSTLLPWIELRIANQSTACYDAHSHDEFSFGIIQQGKAQYRNRQQEHRIGAGDIVTINPSDVHSCNPEQGKWSYSMLFVDALELGEVQADILQSSRQPSHFDYQPFAADCSRDKTVKHRYVQLFQSLNQESNPLRAQSCLYDFVETAFSLNCDQSIDRSPPSLRRIKEALLDDIRGDHQLSQLATEVEMSRYQFLRAFKHQFGLPPHAYLMDEKIKRAKVMLKKGLAISDVAYTLGFSDQAHFQRHFKKRLAVTPKYYQSHFIE</sequence>
<accession>E8MAH3</accession>
<dbReference type="PANTHER" id="PTHR46796">
    <property type="entry name" value="HTH-TYPE TRANSCRIPTIONAL ACTIVATOR RHAS-RELATED"/>
    <property type="match status" value="1"/>
</dbReference>
<dbReference type="InterPro" id="IPR050204">
    <property type="entry name" value="AraC_XylS_family_regulators"/>
</dbReference>
<evidence type="ECO:0000256" key="1">
    <source>
        <dbReference type="ARBA" id="ARBA00023015"/>
    </source>
</evidence>
<evidence type="ECO:0000256" key="4">
    <source>
        <dbReference type="ARBA" id="ARBA00023163"/>
    </source>
</evidence>
<evidence type="ECO:0000313" key="6">
    <source>
        <dbReference type="EMBL" id="EGA69122.1"/>
    </source>
</evidence>
<dbReference type="SMART" id="SM00342">
    <property type="entry name" value="HTH_ARAC"/>
    <property type="match status" value="1"/>
</dbReference>
<dbReference type="InterPro" id="IPR014710">
    <property type="entry name" value="RmlC-like_jellyroll"/>
</dbReference>
<name>E8MAH3_PHOS4</name>
<comment type="caution">
    <text evidence="6">The sequence shown here is derived from an EMBL/GenBank/DDBJ whole genome shotgun (WGS) entry which is preliminary data.</text>
</comment>
<dbReference type="PRINTS" id="PR00032">
    <property type="entry name" value="HTHARAC"/>
</dbReference>
<dbReference type="Pfam" id="PF12833">
    <property type="entry name" value="HTH_18"/>
    <property type="match status" value="1"/>
</dbReference>
<dbReference type="GO" id="GO:0043565">
    <property type="term" value="F:sequence-specific DNA binding"/>
    <property type="evidence" value="ECO:0007669"/>
    <property type="project" value="InterPro"/>
</dbReference>
<organism evidence="6 7">
    <name type="scientific">Vibrio sinaloensis DSM 21326</name>
    <dbReference type="NCBI Taxonomy" id="945550"/>
    <lineage>
        <taxon>Bacteria</taxon>
        <taxon>Pseudomonadati</taxon>
        <taxon>Pseudomonadota</taxon>
        <taxon>Gammaproteobacteria</taxon>
        <taxon>Vibrionales</taxon>
        <taxon>Vibrionaceae</taxon>
        <taxon>Vibrio</taxon>
        <taxon>Vibrio oreintalis group</taxon>
    </lineage>
</organism>
<dbReference type="Pfam" id="PF02311">
    <property type="entry name" value="AraC_binding"/>
    <property type="match status" value="1"/>
</dbReference>
<dbReference type="InterPro" id="IPR037923">
    <property type="entry name" value="HTH-like"/>
</dbReference>
<dbReference type="InterPro" id="IPR003313">
    <property type="entry name" value="AraC-bd"/>
</dbReference>
<dbReference type="AlphaFoldDB" id="E8MAH3"/>
<feature type="domain" description="HTH araC/xylS-type" evidence="5">
    <location>
        <begin position="174"/>
        <end position="271"/>
    </location>
</feature>
<dbReference type="RefSeq" id="WP_008079377.1">
    <property type="nucleotide sequence ID" value="NZ_AEVT01000093.1"/>
</dbReference>
<dbReference type="eggNOG" id="COG2207">
    <property type="taxonomic scope" value="Bacteria"/>
</dbReference>
<dbReference type="PROSITE" id="PS00041">
    <property type="entry name" value="HTH_ARAC_FAMILY_1"/>
    <property type="match status" value="1"/>
</dbReference>
<protein>
    <submittedName>
        <fullName evidence="6">Transcriptional regulator</fullName>
    </submittedName>
</protein>
<proteinExistence type="predicted"/>
<evidence type="ECO:0000313" key="7">
    <source>
        <dbReference type="Proteomes" id="UP000006228"/>
    </source>
</evidence>
<dbReference type="SUPFAM" id="SSF51215">
    <property type="entry name" value="Regulatory protein AraC"/>
    <property type="match status" value="1"/>
</dbReference>
<dbReference type="InterPro" id="IPR018062">
    <property type="entry name" value="HTH_AraC-typ_CS"/>
</dbReference>
<dbReference type="PANTHER" id="PTHR46796:SF2">
    <property type="entry name" value="TRANSCRIPTIONAL REGULATORY PROTEIN"/>
    <property type="match status" value="1"/>
</dbReference>
<dbReference type="PROSITE" id="PS01124">
    <property type="entry name" value="HTH_ARAC_FAMILY_2"/>
    <property type="match status" value="1"/>
</dbReference>
<keyword evidence="2" id="KW-0238">DNA-binding</keyword>
<dbReference type="SUPFAM" id="SSF46689">
    <property type="entry name" value="Homeodomain-like"/>
    <property type="match status" value="2"/>
</dbReference>
<dbReference type="InterPro" id="IPR009057">
    <property type="entry name" value="Homeodomain-like_sf"/>
</dbReference>
<dbReference type="OrthoDB" id="9809338at2"/>
<keyword evidence="1" id="KW-0805">Transcription regulation</keyword>
<gene>
    <name evidence="6" type="ORF">VISI1226_07443</name>
</gene>
<evidence type="ECO:0000256" key="2">
    <source>
        <dbReference type="ARBA" id="ARBA00023125"/>
    </source>
</evidence>
<dbReference type="Gene3D" id="2.60.120.10">
    <property type="entry name" value="Jelly Rolls"/>
    <property type="match status" value="1"/>
</dbReference>
<dbReference type="EMBL" id="AEVT01000093">
    <property type="protein sequence ID" value="EGA69122.1"/>
    <property type="molecule type" value="Genomic_DNA"/>
</dbReference>
<dbReference type="Gene3D" id="1.10.10.60">
    <property type="entry name" value="Homeodomain-like"/>
    <property type="match status" value="2"/>
</dbReference>
<dbReference type="GeneID" id="95570572"/>
<dbReference type="Proteomes" id="UP000006228">
    <property type="component" value="Unassembled WGS sequence"/>
</dbReference>
<evidence type="ECO:0000259" key="5">
    <source>
        <dbReference type="PROSITE" id="PS01124"/>
    </source>
</evidence>